<protein>
    <submittedName>
        <fullName evidence="2">Copper-binding protein</fullName>
    </submittedName>
</protein>
<accession>A0A379YL36</accession>
<evidence type="ECO:0000256" key="1">
    <source>
        <dbReference type="SAM" id="SignalP"/>
    </source>
</evidence>
<accession>A0A515CS86</accession>
<evidence type="ECO:0000313" key="3">
    <source>
        <dbReference type="EMBL" id="QQU56640.1"/>
    </source>
</evidence>
<evidence type="ECO:0000313" key="2">
    <source>
        <dbReference type="EMBL" id="QDL31035.1"/>
    </source>
</evidence>
<dbReference type="EMBL" id="CP033893">
    <property type="protein sequence ID" value="QDL31035.1"/>
    <property type="molecule type" value="Genomic_DNA"/>
</dbReference>
<dbReference type="Proteomes" id="UP000317572">
    <property type="component" value="Chromosome"/>
</dbReference>
<sequence length="107" mass="11437">MRNVFAAVVIALFFSFSASAADMAMQDPAARTAVEIHSQGVVKSWDERKVSIAHQAIPALSWPPMTMSFLLPSSPSFAVLPVGTEVDFSFLPIDGGYQLIAIAAARP</sequence>
<name>A0A379YL36_SERLI</name>
<reference evidence="3 5" key="2">
    <citation type="submission" date="2021-01" db="EMBL/GenBank/DDBJ databases">
        <title>FDA dAtabase for Regulatory Grade micrObial Sequences (FDA-ARGOS): Supporting development and validation of Infectious Disease Dx tests.</title>
        <authorList>
            <person name="Blissenbach B."/>
            <person name="Krut O."/>
            <person name="Tallon L."/>
            <person name="Sadzewicz L."/>
            <person name="Zhao X."/>
            <person name="Boylan J."/>
            <person name="Ott S."/>
            <person name="Bowen H."/>
            <person name="Vavikolanu K."/>
            <person name="Mehta A."/>
            <person name="Aluvathingal J."/>
            <person name="Nadendla S."/>
            <person name="Yan Y."/>
            <person name="Sichtig H."/>
        </authorList>
    </citation>
    <scope>NUCLEOTIDE SEQUENCE [LARGE SCALE GENOMIC DNA]</scope>
    <source>
        <strain evidence="3 5">FDAARGOS_1081</strain>
    </source>
</reference>
<feature type="chain" id="PRO_5044586588" evidence="1">
    <location>
        <begin position="21"/>
        <end position="107"/>
    </location>
</feature>
<organism evidence="2 4">
    <name type="scientific">Serratia liquefaciens</name>
    <dbReference type="NCBI Taxonomy" id="614"/>
    <lineage>
        <taxon>Bacteria</taxon>
        <taxon>Pseudomonadati</taxon>
        <taxon>Pseudomonadota</taxon>
        <taxon>Gammaproteobacteria</taxon>
        <taxon>Enterobacterales</taxon>
        <taxon>Yersiniaceae</taxon>
        <taxon>Serratia</taxon>
    </lineage>
</organism>
<keyword evidence="5" id="KW-1185">Reference proteome</keyword>
<keyword evidence="1" id="KW-0732">Signal</keyword>
<dbReference type="GeneID" id="29903464"/>
<dbReference type="RefSeq" id="WP_020827901.1">
    <property type="nucleotide sequence ID" value="NZ_CADDTP010000009.1"/>
</dbReference>
<feature type="signal peptide" evidence="1">
    <location>
        <begin position="1"/>
        <end position="20"/>
    </location>
</feature>
<dbReference type="InterPro" id="IPR042230">
    <property type="entry name" value="CusF_sf"/>
</dbReference>
<evidence type="ECO:0000313" key="5">
    <source>
        <dbReference type="Proteomes" id="UP000595237"/>
    </source>
</evidence>
<dbReference type="AlphaFoldDB" id="A0A379YL36"/>
<dbReference type="Gene3D" id="2.40.50.320">
    <property type="entry name" value="Copper binding periplasmic protein CusF"/>
    <property type="match status" value="1"/>
</dbReference>
<dbReference type="InterPro" id="IPR021647">
    <property type="entry name" value="CusF_Ec"/>
</dbReference>
<dbReference type="Pfam" id="PF11604">
    <property type="entry name" value="CusF_Ec"/>
    <property type="match status" value="1"/>
</dbReference>
<proteinExistence type="predicted"/>
<gene>
    <name evidence="2" type="ORF">EGO53_04225</name>
    <name evidence="3" type="ORF">I6I38_06495</name>
</gene>
<evidence type="ECO:0000313" key="4">
    <source>
        <dbReference type="Proteomes" id="UP000317572"/>
    </source>
</evidence>
<dbReference type="Proteomes" id="UP000595237">
    <property type="component" value="Chromosome"/>
</dbReference>
<dbReference type="EMBL" id="CP068148">
    <property type="protein sequence ID" value="QQU56640.1"/>
    <property type="molecule type" value="Genomic_DNA"/>
</dbReference>
<reference evidence="2 4" key="1">
    <citation type="submission" date="2018-11" db="EMBL/GenBank/DDBJ databases">
        <title>The first complete genome of Serratia liquefaciens isolated from metalophyte plant revel distinctness adaptive mechanisms in an extreme habitat.</title>
        <authorList>
            <person name="Caneschi W.L."/>
            <person name="Sanchez A.B."/>
            <person name="Felestrino E.B."/>
            <person name="Assis R.A.B."/>
            <person name="Lemes C.G.C."/>
            <person name="Cordeiro I.F."/>
            <person name="Fonseca N.P."/>
            <person name="Villa M."/>
            <person name="Vieira I.T."/>
            <person name="Moraes L.A."/>
            <person name="Kamino L.H.Y."/>
            <person name="do Carmo F."/>
            <person name="Garcia C.M."/>
            <person name="Almeida N.F."/>
            <person name="Silva R.S."/>
            <person name="Ferro J.A."/>
            <person name="Ferro M.I.T."/>
            <person name="Varani A.M."/>
            <person name="Ferreira R.M."/>
            <person name="dos Santos V.L."/>
            <person name="Silva U.C."/>
            <person name="Setubal J.C."/>
            <person name="Moreira L.M."/>
        </authorList>
    </citation>
    <scope>NUCLEOTIDE SEQUENCE [LARGE SCALE GENOMIC DNA]</scope>
    <source>
        <strain evidence="2 4">FG3</strain>
    </source>
</reference>